<dbReference type="Proteomes" id="UP000005396">
    <property type="component" value="Unassembled WGS sequence"/>
</dbReference>
<sequence length="46" mass="5672">MDRTEILPFQVENRFLGWKVIGRWMFADKSYKSWCFWIFIIQGTLI</sequence>
<dbReference type="EMBL" id="ABCC02000009">
    <property type="protein sequence ID" value="EDP19249.1"/>
    <property type="molecule type" value="Genomic_DNA"/>
</dbReference>
<proteinExistence type="predicted"/>
<evidence type="ECO:0000313" key="1">
    <source>
        <dbReference type="EMBL" id="EDP19249.1"/>
    </source>
</evidence>
<reference evidence="1 2" key="1">
    <citation type="submission" date="2007-08" db="EMBL/GenBank/DDBJ databases">
        <authorList>
            <person name="Fulton L."/>
            <person name="Clifton S."/>
            <person name="Fulton B."/>
            <person name="Xu J."/>
            <person name="Minx P."/>
            <person name="Pepin K.H."/>
            <person name="Johnson M."/>
            <person name="Thiruvilangam P."/>
            <person name="Bhonagiri V."/>
            <person name="Nash W.E."/>
            <person name="Mardis E.R."/>
            <person name="Wilson R.K."/>
        </authorList>
    </citation>
    <scope>NUCLEOTIDE SEQUENCE [LARGE SCALE GENOMIC DNA]</scope>
    <source>
        <strain evidence="2">ATCC BAA-613 / DSM 15670 / CCUG 46953 / JCM 12243 / WAL 16351</strain>
    </source>
</reference>
<dbReference type="HOGENOM" id="CLU_3181952_0_0_9"/>
<accession>A8RIG2</accession>
<protein>
    <submittedName>
        <fullName evidence="1">Uncharacterized protein</fullName>
    </submittedName>
</protein>
<reference evidence="1 2" key="2">
    <citation type="submission" date="2007-09" db="EMBL/GenBank/DDBJ databases">
        <title>Draft genome sequence of Clostridium bolteae (ATCC BAA-613).</title>
        <authorList>
            <person name="Sudarsanam P."/>
            <person name="Ley R."/>
            <person name="Guruge J."/>
            <person name="Turnbaugh P.J."/>
            <person name="Mahowald M."/>
            <person name="Liep D."/>
            <person name="Gordon J."/>
        </authorList>
    </citation>
    <scope>NUCLEOTIDE SEQUENCE [LARGE SCALE GENOMIC DNA]</scope>
    <source>
        <strain evidence="2">ATCC BAA-613 / DSM 15670 / CCUG 46953 / JCM 12243 / WAL 16351</strain>
    </source>
</reference>
<evidence type="ECO:0000313" key="2">
    <source>
        <dbReference type="Proteomes" id="UP000005396"/>
    </source>
</evidence>
<gene>
    <name evidence="1" type="ORF">CLOBOL_00685</name>
</gene>
<dbReference type="PaxDb" id="411902-CLOBOL_00685"/>
<organism evidence="1 2">
    <name type="scientific">Enterocloster bolteae (strain ATCC BAA-613 / DSM 15670 / CCUG 46953 / JCM 12243 / WAL 16351)</name>
    <name type="common">Clostridium bolteae</name>
    <dbReference type="NCBI Taxonomy" id="411902"/>
    <lineage>
        <taxon>Bacteria</taxon>
        <taxon>Bacillati</taxon>
        <taxon>Bacillota</taxon>
        <taxon>Clostridia</taxon>
        <taxon>Lachnospirales</taxon>
        <taxon>Lachnospiraceae</taxon>
        <taxon>Enterocloster</taxon>
    </lineage>
</organism>
<comment type="caution">
    <text evidence="1">The sequence shown here is derived from an EMBL/GenBank/DDBJ whole genome shotgun (WGS) entry which is preliminary data.</text>
</comment>
<dbReference type="AlphaFoldDB" id="A8RIG2"/>
<name>A8RIG2_ENTBW</name>